<evidence type="ECO:0000313" key="1">
    <source>
        <dbReference type="EMBL" id="MDI2590211.1"/>
    </source>
</evidence>
<dbReference type="SUPFAM" id="SSF48613">
    <property type="entry name" value="Heme oxygenase-like"/>
    <property type="match status" value="1"/>
</dbReference>
<sequence length="258" mass="28927">MNGNNETLNSNAYQARMNVAREQFARREDVQQLFNSPLDPELLNLFMIHWCAMSAALTTPIPEYLATAGVRCEALGLTDLAEFFKEHTEEEDGHHEWAAADTHKLVKLWNEQQPALQLDAEELLFTNMTASVRNYHQLHRDVVSGDAPWAELAIDVEIELITTQYGPPLLKACASALCEESRKSISFLAEHVNFDFGHTDTNFRVVAELIEAKPEFTAHLVSIGERALDTYGDFLGEALHLAKKSYGVLERNRTAVGA</sequence>
<evidence type="ECO:0000313" key="2">
    <source>
        <dbReference type="Proteomes" id="UP001159100"/>
    </source>
</evidence>
<protein>
    <recommendedName>
        <fullName evidence="3">Iron-containing redox enzyme family protein</fullName>
    </recommendedName>
</protein>
<proteinExistence type="predicted"/>
<dbReference type="Gene3D" id="1.20.910.10">
    <property type="entry name" value="Heme oxygenase-like"/>
    <property type="match status" value="1"/>
</dbReference>
<name>A0ABT6QHI1_9PSED</name>
<dbReference type="RefSeq" id="WP_282314921.1">
    <property type="nucleotide sequence ID" value="NZ_JARBWL010000001.1"/>
</dbReference>
<reference evidence="1 2" key="1">
    <citation type="submission" date="2023-02" db="EMBL/GenBank/DDBJ databases">
        <title>Pseudomonas chrutzelriedensis sp. nov., a potently antifungal strain isolated from moss.</title>
        <authorList>
            <person name="Schnyder A."/>
            <person name="Kalawong R."/>
            <person name="Eberl L."/>
            <person name="Agnoli K."/>
        </authorList>
    </citation>
    <scope>NUCLEOTIDE SEQUENCE [LARGE SCALE GENOMIC DNA]</scope>
    <source>
        <strain evidence="1 2">681</strain>
    </source>
</reference>
<comment type="caution">
    <text evidence="1">The sequence shown here is derived from an EMBL/GenBank/DDBJ whole genome shotgun (WGS) entry which is preliminary data.</text>
</comment>
<organism evidence="1 2">
    <name type="scientific">Pseudomonas fungipugnans</name>
    <dbReference type="NCBI Taxonomy" id="3024217"/>
    <lineage>
        <taxon>Bacteria</taxon>
        <taxon>Pseudomonadati</taxon>
        <taxon>Pseudomonadota</taxon>
        <taxon>Gammaproteobacteria</taxon>
        <taxon>Pseudomonadales</taxon>
        <taxon>Pseudomonadaceae</taxon>
        <taxon>Pseudomonas</taxon>
    </lineage>
</organism>
<dbReference type="EMBL" id="JARBWL010000001">
    <property type="protein sequence ID" value="MDI2590211.1"/>
    <property type="molecule type" value="Genomic_DNA"/>
</dbReference>
<dbReference type="Proteomes" id="UP001159100">
    <property type="component" value="Unassembled WGS sequence"/>
</dbReference>
<gene>
    <name evidence="1" type="ORF">POF45_02035</name>
</gene>
<evidence type="ECO:0008006" key="3">
    <source>
        <dbReference type="Google" id="ProtNLM"/>
    </source>
</evidence>
<dbReference type="InterPro" id="IPR016084">
    <property type="entry name" value="Haem_Oase-like_multi-hlx"/>
</dbReference>
<keyword evidence="2" id="KW-1185">Reference proteome</keyword>
<accession>A0ABT6QHI1</accession>